<evidence type="ECO:0000313" key="3">
    <source>
        <dbReference type="WBParaSite" id="ACRNAN_scaffold10974.g15214.t1"/>
    </source>
</evidence>
<evidence type="ECO:0000256" key="1">
    <source>
        <dbReference type="SAM" id="MobiDB-lite"/>
    </source>
</evidence>
<dbReference type="WBParaSite" id="ACRNAN_scaffold10974.g15214.t1">
    <property type="protein sequence ID" value="ACRNAN_scaffold10974.g15214.t1"/>
    <property type="gene ID" value="ACRNAN_scaffold10974.g15214"/>
</dbReference>
<reference evidence="3" key="1">
    <citation type="submission" date="2022-11" db="UniProtKB">
        <authorList>
            <consortium name="WormBaseParasite"/>
        </authorList>
    </citation>
    <scope>IDENTIFICATION</scope>
</reference>
<name>A0A914CHP5_9BILA</name>
<keyword evidence="2" id="KW-1185">Reference proteome</keyword>
<organism evidence="2 3">
    <name type="scientific">Acrobeloides nanus</name>
    <dbReference type="NCBI Taxonomy" id="290746"/>
    <lineage>
        <taxon>Eukaryota</taxon>
        <taxon>Metazoa</taxon>
        <taxon>Ecdysozoa</taxon>
        <taxon>Nematoda</taxon>
        <taxon>Chromadorea</taxon>
        <taxon>Rhabditida</taxon>
        <taxon>Tylenchina</taxon>
        <taxon>Cephalobomorpha</taxon>
        <taxon>Cephaloboidea</taxon>
        <taxon>Cephalobidae</taxon>
        <taxon>Acrobeloides</taxon>
    </lineage>
</organism>
<dbReference type="AlphaFoldDB" id="A0A914CHP5"/>
<sequence>MVYRRVLNSDWPNQLPVIHALQKPGDIVFVPSDGDRGFDTRYDNRAPTQPPPLNASTEEELIVRSDLLPQSFGAFSAPSTAECGYFERATAEVKVAGMKKLMNGPPNLRPNAPRTQPQNSGPDRRDRIMINQLSSLHGFQTSSLKNRIKWTEERIQSQPFQAPSKLGQFEEAPQVFTQNLDRDHRTPTKIEAKSEVKWTIETLEETPSQEDQEIVKLMRNWENLQIRDETDGVEMQEYLKDDFYGPTQENSSSNLEDFISRDSEELYEDCSREYLEE</sequence>
<accession>A0A914CHP5</accession>
<protein>
    <submittedName>
        <fullName evidence="3">Uncharacterized protein</fullName>
    </submittedName>
</protein>
<dbReference type="Proteomes" id="UP000887540">
    <property type="component" value="Unplaced"/>
</dbReference>
<feature type="region of interest" description="Disordered" evidence="1">
    <location>
        <begin position="100"/>
        <end position="125"/>
    </location>
</feature>
<proteinExistence type="predicted"/>
<evidence type="ECO:0000313" key="2">
    <source>
        <dbReference type="Proteomes" id="UP000887540"/>
    </source>
</evidence>
<feature type="region of interest" description="Disordered" evidence="1">
    <location>
        <begin position="243"/>
        <end position="262"/>
    </location>
</feature>